<comment type="caution">
    <text evidence="2">The sequence shown here is derived from an EMBL/GenBank/DDBJ whole genome shotgun (WGS) entry which is preliminary data.</text>
</comment>
<accession>A0ABN1AZI5</accession>
<dbReference type="Gene3D" id="3.30.360.40">
    <property type="entry name" value="YwmB-like"/>
    <property type="match status" value="1"/>
</dbReference>
<dbReference type="Pfam" id="PF08680">
    <property type="entry name" value="DUF1779"/>
    <property type="match status" value="1"/>
</dbReference>
<dbReference type="InterPro" id="IPR014794">
    <property type="entry name" value="DUF1779"/>
</dbReference>
<gene>
    <name evidence="2" type="ORF">GCM10008986_10860</name>
</gene>
<evidence type="ECO:0000256" key="1">
    <source>
        <dbReference type="SAM" id="SignalP"/>
    </source>
</evidence>
<dbReference type="RefSeq" id="WP_343838476.1">
    <property type="nucleotide sequence ID" value="NZ_BAAADO010000002.1"/>
</dbReference>
<dbReference type="InterPro" id="IPR036209">
    <property type="entry name" value="YwmB-like_sf"/>
</dbReference>
<dbReference type="SUPFAM" id="SSF143842">
    <property type="entry name" value="YwmB-like"/>
    <property type="match status" value="1"/>
</dbReference>
<feature type="signal peptide" evidence="1">
    <location>
        <begin position="1"/>
        <end position="25"/>
    </location>
</feature>
<sequence>MNKIYKKAIISISLLIFFMNLNLTAPEAKASHNLQPLNEIYSFFQNEQLELLEWQVLMRDKVKLKSKSVEQILNRQFPDASVDVQRLDNQAEKIIINNHNKMGGFTEQLSIVHQKNSATAEFKYILKGKKWDENVEKMVKQTLNQQVLQLFDKIPAIFTCMRAQTSDNIKSNYLVDKFQEQTNMDKLKTLNEKNFETVSGYIHKWTIDEIPISQREKMNVQMAVRNGLAHGSNVIIGTPILVTEY</sequence>
<name>A0ABN1AZI5_9BACI</name>
<reference evidence="2 3" key="1">
    <citation type="journal article" date="2019" name="Int. J. Syst. Evol. Microbiol.">
        <title>The Global Catalogue of Microorganisms (GCM) 10K type strain sequencing project: providing services to taxonomists for standard genome sequencing and annotation.</title>
        <authorList>
            <consortium name="The Broad Institute Genomics Platform"/>
            <consortium name="The Broad Institute Genome Sequencing Center for Infectious Disease"/>
            <person name="Wu L."/>
            <person name="Ma J."/>
        </authorList>
    </citation>
    <scope>NUCLEOTIDE SEQUENCE [LARGE SCALE GENOMIC DNA]</scope>
    <source>
        <strain evidence="2 3">JCM 12389</strain>
    </source>
</reference>
<evidence type="ECO:0000313" key="3">
    <source>
        <dbReference type="Proteomes" id="UP001500880"/>
    </source>
</evidence>
<keyword evidence="1" id="KW-0732">Signal</keyword>
<proteinExistence type="predicted"/>
<dbReference type="Gene3D" id="3.30.2030.10">
    <property type="entry name" value="YwmB-like"/>
    <property type="match status" value="1"/>
</dbReference>
<dbReference type="Proteomes" id="UP001500880">
    <property type="component" value="Unassembled WGS sequence"/>
</dbReference>
<keyword evidence="3" id="KW-1185">Reference proteome</keyword>
<feature type="chain" id="PRO_5045115058" evidence="1">
    <location>
        <begin position="26"/>
        <end position="245"/>
    </location>
</feature>
<dbReference type="EMBL" id="BAAADO010000002">
    <property type="protein sequence ID" value="GAA0487209.1"/>
    <property type="molecule type" value="Genomic_DNA"/>
</dbReference>
<evidence type="ECO:0000313" key="2">
    <source>
        <dbReference type="EMBL" id="GAA0487209.1"/>
    </source>
</evidence>
<organism evidence="2 3">
    <name type="scientific">Salinibacillus aidingensis</name>
    <dbReference type="NCBI Taxonomy" id="237684"/>
    <lineage>
        <taxon>Bacteria</taxon>
        <taxon>Bacillati</taxon>
        <taxon>Bacillota</taxon>
        <taxon>Bacilli</taxon>
        <taxon>Bacillales</taxon>
        <taxon>Bacillaceae</taxon>
        <taxon>Salinibacillus</taxon>
    </lineage>
</organism>
<protein>
    <submittedName>
        <fullName evidence="2">YwmB family TATA-box binding protein</fullName>
    </submittedName>
</protein>